<reference evidence="1 2" key="1">
    <citation type="submission" date="2019-08" db="EMBL/GenBank/DDBJ databases">
        <title>Bradyrhizobium hipponensis sp. nov., a rhizobium isolated from a Lupinus angustifolius root nodule in Tunisia.</title>
        <authorList>
            <person name="Off K."/>
            <person name="Rejili M."/>
            <person name="Mars M."/>
            <person name="Brachmann A."/>
            <person name="Marin M."/>
        </authorList>
    </citation>
    <scope>NUCLEOTIDE SEQUENCE [LARGE SCALE GENOMIC DNA]</scope>
    <source>
        <strain evidence="1 2">CTAW11</strain>
    </source>
</reference>
<proteinExistence type="predicted"/>
<accession>A0A5S4WBI2</accession>
<sequence length="80" mass="8972">MEQLKALLMRTKRPYRPSLIGMPLAAVLRRAIAGHAKPINPREISLLKSLFKQGVSYPKTGEELQLKSRTAESLFSPRAL</sequence>
<evidence type="ECO:0000313" key="2">
    <source>
        <dbReference type="Proteomes" id="UP000324853"/>
    </source>
</evidence>
<dbReference type="RefSeq" id="WP_187435475.1">
    <property type="nucleotide sequence ID" value="NZ_VSSR01000096.1"/>
</dbReference>
<dbReference type="AlphaFoldDB" id="A0A5S4WBI2"/>
<keyword evidence="2" id="KW-1185">Reference proteome</keyword>
<protein>
    <submittedName>
        <fullName evidence="1">Uncharacterized protein</fullName>
    </submittedName>
</protein>
<evidence type="ECO:0000313" key="1">
    <source>
        <dbReference type="EMBL" id="TYL71806.1"/>
    </source>
</evidence>
<dbReference type="Proteomes" id="UP000324853">
    <property type="component" value="Unassembled WGS sequence"/>
</dbReference>
<comment type="caution">
    <text evidence="1">The sequence shown here is derived from an EMBL/GenBank/DDBJ whole genome shotgun (WGS) entry which is preliminary data.</text>
</comment>
<dbReference type="EMBL" id="VSSR01000096">
    <property type="protein sequence ID" value="TYL71806.1"/>
    <property type="molecule type" value="Genomic_DNA"/>
</dbReference>
<gene>
    <name evidence="1" type="ORF">FXB38_39635</name>
</gene>
<organism evidence="1 2">
    <name type="scientific">Bradyrhizobium cytisi</name>
    <dbReference type="NCBI Taxonomy" id="515489"/>
    <lineage>
        <taxon>Bacteria</taxon>
        <taxon>Pseudomonadati</taxon>
        <taxon>Pseudomonadota</taxon>
        <taxon>Alphaproteobacteria</taxon>
        <taxon>Hyphomicrobiales</taxon>
        <taxon>Nitrobacteraceae</taxon>
        <taxon>Bradyrhizobium</taxon>
    </lineage>
</organism>
<name>A0A5S4WBI2_9BRAD</name>